<name>A0A6A3LAP9_9STRA</name>
<evidence type="ECO:0000313" key="2">
    <source>
        <dbReference type="Proteomes" id="UP000435112"/>
    </source>
</evidence>
<dbReference type="AlphaFoldDB" id="A0A6A3LAP9"/>
<comment type="caution">
    <text evidence="1">The sequence shown here is derived from an EMBL/GenBank/DDBJ whole genome shotgun (WGS) entry which is preliminary data.</text>
</comment>
<dbReference type="OrthoDB" id="10367771at2759"/>
<sequence length="70" mass="8342">MVRRLLLLELMEFQAFLLLKSLKKTFSLNVWVAFSLPQCRLASQMLVFKYLKVADRTQERLLLFRPLLRG</sequence>
<reference evidence="1 2" key="1">
    <citation type="submission" date="2018-09" db="EMBL/GenBank/DDBJ databases">
        <title>Genomic investigation of the strawberry pathogen Phytophthora fragariae indicates pathogenicity is determined by transcriptional variation in three key races.</title>
        <authorList>
            <person name="Adams T.M."/>
            <person name="Armitage A.D."/>
            <person name="Sobczyk M.K."/>
            <person name="Bates H.J."/>
            <person name="Dunwell J.M."/>
            <person name="Nellist C.F."/>
            <person name="Harrison R.J."/>
        </authorList>
    </citation>
    <scope>NUCLEOTIDE SEQUENCE [LARGE SCALE GENOMIC DNA]</scope>
    <source>
        <strain evidence="1 2">SCRP324</strain>
    </source>
</reference>
<accession>A0A6A3LAP9</accession>
<dbReference type="EMBL" id="QXFU01000910">
    <property type="protein sequence ID" value="KAE9016526.1"/>
    <property type="molecule type" value="Genomic_DNA"/>
</dbReference>
<evidence type="ECO:0000313" key="1">
    <source>
        <dbReference type="EMBL" id="KAE9016526.1"/>
    </source>
</evidence>
<protein>
    <submittedName>
        <fullName evidence="1">Uncharacterized protein</fullName>
    </submittedName>
</protein>
<dbReference type="Proteomes" id="UP000435112">
    <property type="component" value="Unassembled WGS sequence"/>
</dbReference>
<gene>
    <name evidence="1" type="ORF">PR002_g13633</name>
</gene>
<organism evidence="1 2">
    <name type="scientific">Phytophthora rubi</name>
    <dbReference type="NCBI Taxonomy" id="129364"/>
    <lineage>
        <taxon>Eukaryota</taxon>
        <taxon>Sar</taxon>
        <taxon>Stramenopiles</taxon>
        <taxon>Oomycota</taxon>
        <taxon>Peronosporomycetes</taxon>
        <taxon>Peronosporales</taxon>
        <taxon>Peronosporaceae</taxon>
        <taxon>Phytophthora</taxon>
    </lineage>
</organism>
<proteinExistence type="predicted"/>